<organism evidence="1 2">
    <name type="scientific">Sphingobacterium bambusae</name>
    <dbReference type="NCBI Taxonomy" id="662858"/>
    <lineage>
        <taxon>Bacteria</taxon>
        <taxon>Pseudomonadati</taxon>
        <taxon>Bacteroidota</taxon>
        <taxon>Sphingobacteriia</taxon>
        <taxon>Sphingobacteriales</taxon>
        <taxon>Sphingobacteriaceae</taxon>
        <taxon>Sphingobacterium</taxon>
    </lineage>
</organism>
<dbReference type="Proteomes" id="UP001597525">
    <property type="component" value="Unassembled WGS sequence"/>
</dbReference>
<comment type="caution">
    <text evidence="1">The sequence shown here is derived from an EMBL/GenBank/DDBJ whole genome shotgun (WGS) entry which is preliminary data.</text>
</comment>
<name>A0ABW6BJA1_9SPHI</name>
<evidence type="ECO:0000313" key="1">
    <source>
        <dbReference type="EMBL" id="MFD2968897.1"/>
    </source>
</evidence>
<proteinExistence type="predicted"/>
<keyword evidence="2" id="KW-1185">Reference proteome</keyword>
<reference evidence="2" key="1">
    <citation type="journal article" date="2019" name="Int. J. Syst. Evol. Microbiol.">
        <title>The Global Catalogue of Microorganisms (GCM) 10K type strain sequencing project: providing services to taxonomists for standard genome sequencing and annotation.</title>
        <authorList>
            <consortium name="The Broad Institute Genomics Platform"/>
            <consortium name="The Broad Institute Genome Sequencing Center for Infectious Disease"/>
            <person name="Wu L."/>
            <person name="Ma J."/>
        </authorList>
    </citation>
    <scope>NUCLEOTIDE SEQUENCE [LARGE SCALE GENOMIC DNA]</scope>
    <source>
        <strain evidence="2">KCTC 22814</strain>
    </source>
</reference>
<dbReference type="EMBL" id="JBHUPB010000010">
    <property type="protein sequence ID" value="MFD2968897.1"/>
    <property type="molecule type" value="Genomic_DNA"/>
</dbReference>
<gene>
    <name evidence="1" type="ORF">ACFS7Y_15995</name>
</gene>
<protein>
    <recommendedName>
        <fullName evidence="3">DUF4178 domain-containing protein</fullName>
    </recommendedName>
</protein>
<accession>A0ABW6BJA1</accession>
<evidence type="ECO:0008006" key="3">
    <source>
        <dbReference type="Google" id="ProtNLM"/>
    </source>
</evidence>
<evidence type="ECO:0000313" key="2">
    <source>
        <dbReference type="Proteomes" id="UP001597525"/>
    </source>
</evidence>
<dbReference type="RefSeq" id="WP_320184837.1">
    <property type="nucleotide sequence ID" value="NZ_CP138332.1"/>
</dbReference>
<sequence>MNWLQRFFGDKNKVNDQNQLTKVDYVQITKDWNAHSVSPEIELQVINSNLIMTIIVNDYVFEGFDEGDKASILFKSCSKYSLNTCNDEGYYYGQYRTNPSELPWGGFYEIKSGLDREFPEPIVNLTMENSNKRHFIFFFKDETFECLADDYEIDFIRRAGIKTNA</sequence>